<name>A0AAV9S1H6_9TELE</name>
<reference evidence="2 3" key="1">
    <citation type="submission" date="2021-06" db="EMBL/GenBank/DDBJ databases">
        <authorList>
            <person name="Palmer J.M."/>
        </authorList>
    </citation>
    <scope>NUCLEOTIDE SEQUENCE [LARGE SCALE GENOMIC DNA]</scope>
    <source>
        <strain evidence="2 3">MEX-2019</strain>
        <tissue evidence="2">Muscle</tissue>
    </source>
</reference>
<sequence>FSTKICNSDVLRNPPNCPVVPADTEEIRAQDIQRSKAQEPRRTPWGLPHPPREEQWRVPGEPPIPPSDSAEAPGNRSDEPTAPPAAVHAVSRFQQPWTQRPKTPGHTTPKAEAPTEPRGPGPGRQPPGVSQHTPKHPAPDTENHKYTSGQRLQQPAGRVAGRKQLMAFKQCSDNNVDADLSKPVDHRNEEQTQRAEVFLLAKSSSNWIQESHMITDHMQKLTLQTHTVFEKSPQQRHDLYNPSEVVFLA</sequence>
<comment type="caution">
    <text evidence="2">The sequence shown here is derived from an EMBL/GenBank/DDBJ whole genome shotgun (WGS) entry which is preliminary data.</text>
</comment>
<feature type="compositionally biased region" description="Polar residues" evidence="1">
    <location>
        <begin position="92"/>
        <end position="101"/>
    </location>
</feature>
<feature type="non-terminal residue" evidence="2">
    <location>
        <position position="1"/>
    </location>
</feature>
<evidence type="ECO:0000256" key="1">
    <source>
        <dbReference type="SAM" id="MobiDB-lite"/>
    </source>
</evidence>
<dbReference type="Proteomes" id="UP001311232">
    <property type="component" value="Unassembled WGS sequence"/>
</dbReference>
<feature type="region of interest" description="Disordered" evidence="1">
    <location>
        <begin position="1"/>
        <end position="157"/>
    </location>
</feature>
<organism evidence="2 3">
    <name type="scientific">Crenichthys baileyi</name>
    <name type="common">White River springfish</name>
    <dbReference type="NCBI Taxonomy" id="28760"/>
    <lineage>
        <taxon>Eukaryota</taxon>
        <taxon>Metazoa</taxon>
        <taxon>Chordata</taxon>
        <taxon>Craniata</taxon>
        <taxon>Vertebrata</taxon>
        <taxon>Euteleostomi</taxon>
        <taxon>Actinopterygii</taxon>
        <taxon>Neopterygii</taxon>
        <taxon>Teleostei</taxon>
        <taxon>Neoteleostei</taxon>
        <taxon>Acanthomorphata</taxon>
        <taxon>Ovalentaria</taxon>
        <taxon>Atherinomorphae</taxon>
        <taxon>Cyprinodontiformes</taxon>
        <taxon>Goodeidae</taxon>
        <taxon>Crenichthys</taxon>
    </lineage>
</organism>
<proteinExistence type="predicted"/>
<gene>
    <name evidence="2" type="ORF">CRENBAI_004960</name>
</gene>
<dbReference type="EMBL" id="JAHHUM010000996">
    <property type="protein sequence ID" value="KAK5615162.1"/>
    <property type="molecule type" value="Genomic_DNA"/>
</dbReference>
<dbReference type="AlphaFoldDB" id="A0AAV9S1H6"/>
<evidence type="ECO:0000313" key="3">
    <source>
        <dbReference type="Proteomes" id="UP001311232"/>
    </source>
</evidence>
<feature type="compositionally biased region" description="Basic and acidic residues" evidence="1">
    <location>
        <begin position="25"/>
        <end position="42"/>
    </location>
</feature>
<keyword evidence="3" id="KW-1185">Reference proteome</keyword>
<protein>
    <recommendedName>
        <fullName evidence="4">Prolactin receptor</fullName>
    </recommendedName>
</protein>
<evidence type="ECO:0008006" key="4">
    <source>
        <dbReference type="Google" id="ProtNLM"/>
    </source>
</evidence>
<evidence type="ECO:0000313" key="2">
    <source>
        <dbReference type="EMBL" id="KAK5615162.1"/>
    </source>
</evidence>
<accession>A0AAV9S1H6</accession>